<evidence type="ECO:0000313" key="6">
    <source>
        <dbReference type="Proteomes" id="UP001230188"/>
    </source>
</evidence>
<accession>A0AAD7UE25</accession>
<dbReference type="GO" id="GO:0005762">
    <property type="term" value="C:mitochondrial large ribosomal subunit"/>
    <property type="evidence" value="ECO:0007669"/>
    <property type="project" value="TreeGrafter"/>
</dbReference>
<dbReference type="PANTHER" id="PTHR12059">
    <property type="entry name" value="RIBOSOMAL PROTEIN L23-RELATED"/>
    <property type="match status" value="1"/>
</dbReference>
<dbReference type="GO" id="GO:0032543">
    <property type="term" value="P:mitochondrial translation"/>
    <property type="evidence" value="ECO:0007669"/>
    <property type="project" value="TreeGrafter"/>
</dbReference>
<dbReference type="Proteomes" id="UP001230188">
    <property type="component" value="Unassembled WGS sequence"/>
</dbReference>
<gene>
    <name evidence="5" type="ORF">CTAYLR_002760</name>
</gene>
<dbReference type="Pfam" id="PF00276">
    <property type="entry name" value="Ribosomal_L23"/>
    <property type="match status" value="1"/>
</dbReference>
<dbReference type="InterPro" id="IPR012678">
    <property type="entry name" value="Ribosomal_uL23/eL15/eS24_sf"/>
</dbReference>
<keyword evidence="6" id="KW-1185">Reference proteome</keyword>
<dbReference type="PANTHER" id="PTHR12059:SF5">
    <property type="entry name" value="LARGE RIBOSOMAL SUBUNIT PROTEIN UL23M"/>
    <property type="match status" value="1"/>
</dbReference>
<comment type="similarity">
    <text evidence="1">Belongs to the universal ribosomal protein uL23 family.</text>
</comment>
<proteinExistence type="inferred from homology"/>
<evidence type="ECO:0000256" key="3">
    <source>
        <dbReference type="ARBA" id="ARBA00023274"/>
    </source>
</evidence>
<keyword evidence="3" id="KW-0687">Ribonucleoprotein</keyword>
<dbReference type="SUPFAM" id="SSF54189">
    <property type="entry name" value="Ribosomal proteins S24e, L23 and L15e"/>
    <property type="match status" value="1"/>
</dbReference>
<dbReference type="AlphaFoldDB" id="A0AAD7UE25"/>
<evidence type="ECO:0000313" key="5">
    <source>
        <dbReference type="EMBL" id="KAJ8602048.1"/>
    </source>
</evidence>
<name>A0AAD7UE25_9STRA</name>
<dbReference type="InterPro" id="IPR012677">
    <property type="entry name" value="Nucleotide-bd_a/b_plait_sf"/>
</dbReference>
<dbReference type="InterPro" id="IPR013025">
    <property type="entry name" value="Ribosomal_uL23-like"/>
</dbReference>
<evidence type="ECO:0000256" key="4">
    <source>
        <dbReference type="ARBA" id="ARBA00039977"/>
    </source>
</evidence>
<evidence type="ECO:0000256" key="2">
    <source>
        <dbReference type="ARBA" id="ARBA00022980"/>
    </source>
</evidence>
<sequence length="105" mass="12328">MPKVFFPNQYMSLLSIKYIGHKIRPPQATFRVEPSMNKFEIKEYLTKIYGLKVQKIMTQNFLGRRKRLMGKRLVVGYARPDFKKAIVTFERGSNVYDPPPDEDIA</sequence>
<dbReference type="Gene3D" id="3.30.70.330">
    <property type="match status" value="1"/>
</dbReference>
<protein>
    <recommendedName>
        <fullName evidence="4">Large ribosomal subunit protein uL23m</fullName>
    </recommendedName>
</protein>
<dbReference type="GO" id="GO:0003735">
    <property type="term" value="F:structural constituent of ribosome"/>
    <property type="evidence" value="ECO:0007669"/>
    <property type="project" value="InterPro"/>
</dbReference>
<keyword evidence="2" id="KW-0689">Ribosomal protein</keyword>
<reference evidence="5" key="1">
    <citation type="submission" date="2023-01" db="EMBL/GenBank/DDBJ databases">
        <title>Metagenome sequencing of chrysophaentin producing Chrysophaeum taylorii.</title>
        <authorList>
            <person name="Davison J."/>
            <person name="Bewley C."/>
        </authorList>
    </citation>
    <scope>NUCLEOTIDE SEQUENCE</scope>
    <source>
        <strain evidence="5">NIES-1699</strain>
    </source>
</reference>
<comment type="caution">
    <text evidence="5">The sequence shown here is derived from an EMBL/GenBank/DDBJ whole genome shotgun (WGS) entry which is preliminary data.</text>
</comment>
<organism evidence="5 6">
    <name type="scientific">Chrysophaeum taylorii</name>
    <dbReference type="NCBI Taxonomy" id="2483200"/>
    <lineage>
        <taxon>Eukaryota</taxon>
        <taxon>Sar</taxon>
        <taxon>Stramenopiles</taxon>
        <taxon>Ochrophyta</taxon>
        <taxon>Pelagophyceae</taxon>
        <taxon>Pelagomonadales</taxon>
        <taxon>Pelagomonadaceae</taxon>
        <taxon>Chrysophaeum</taxon>
    </lineage>
</organism>
<dbReference type="EMBL" id="JAQMWT010000391">
    <property type="protein sequence ID" value="KAJ8602048.1"/>
    <property type="molecule type" value="Genomic_DNA"/>
</dbReference>
<evidence type="ECO:0000256" key="1">
    <source>
        <dbReference type="ARBA" id="ARBA00006700"/>
    </source>
</evidence>